<protein>
    <submittedName>
        <fullName evidence="1">Uncharacterized protein</fullName>
    </submittedName>
</protein>
<accession>A0A0I9SDZ5</accession>
<reference evidence="1" key="2">
    <citation type="submission" date="2014-07" db="EMBL/GenBank/DDBJ databases">
        <title>Genetics and epidemiology of antimicrobial resistance in B. fragilis group.</title>
        <authorList>
            <person name="Sydenham T.V."/>
            <person name="Hasman H."/>
            <person name="Kemp M."/>
            <person name="Justesen U.S."/>
        </authorList>
    </citation>
    <scope>NUCLEOTIDE SEQUENCE [LARGE SCALE GENOMIC DNA]</scope>
    <source>
        <strain evidence="1">DCMOUH0018B</strain>
    </source>
</reference>
<sequence length="179" mass="20911">MKKECENIFGNKSKFAIEVKLWQLNESPIFINYCLWISNNMVGNIEQSAVLSAELDRIFNVTEQKGQRHISSDNLSANAFTDKLIENIWLNECDFTQNPTFANLDILSQHGECFEGYFVFLVEQQGHEWLLTKDNIDNRYYNIKLPAGMIYSYFEEFSKWIRDSTILALRTDKASITNR</sequence>
<reference evidence="1" key="1">
    <citation type="book" date="2014" name="THE 24TH EUROPEAN CONGRESS OF CLINICAL MICROBIOLOGY AND INFECTIOUS DISEASES" publisher="ECCMID 2014" city="Barcelona, Spain">
        <title>Identification of resistance genes in three multidrug-resistant Bacteroides fragilis isolates by whole genome sequencing.</title>
        <editorList>
            <person name="Unknown"/>
            <person name="A."/>
        </editorList>
        <authorList>
            <person name="Sydenham T.V."/>
            <person name="Hasman H."/>
            <person name="Wang M."/>
            <person name="Soki J."/>
            <person name="Nagy E."/>
            <person name="Justesen U.S."/>
        </authorList>
    </citation>
    <scope>NUCLEOTIDE SEQUENCE</scope>
    <source>
        <strain evidence="1">DCMOUH0018B</strain>
    </source>
</reference>
<evidence type="ECO:0000313" key="1">
    <source>
        <dbReference type="EMBL" id="KFX76602.1"/>
    </source>
</evidence>
<comment type="caution">
    <text evidence="1">The sequence shown here is derived from an EMBL/GenBank/DDBJ whole genome shotgun (WGS) entry which is preliminary data.</text>
</comment>
<organism evidence="1">
    <name type="scientific">Bacteroides fragilis</name>
    <dbReference type="NCBI Taxonomy" id="817"/>
    <lineage>
        <taxon>Bacteria</taxon>
        <taxon>Pseudomonadati</taxon>
        <taxon>Bacteroidota</taxon>
        <taxon>Bacteroidia</taxon>
        <taxon>Bacteroidales</taxon>
        <taxon>Bacteroidaceae</taxon>
        <taxon>Bacteroides</taxon>
    </lineage>
</organism>
<gene>
    <name evidence="1" type="ORF">EE52_0200435</name>
</gene>
<dbReference type="InterPro" id="IPR028958">
    <property type="entry name" value="Imm42"/>
</dbReference>
<proteinExistence type="predicted"/>
<dbReference type="AlphaFoldDB" id="A0A0I9SDZ5"/>
<name>A0A0I9SDZ5_BACFG</name>
<dbReference type="RefSeq" id="WP_044299315.1">
    <property type="nucleotide sequence ID" value="NZ_CP036542.1"/>
</dbReference>
<dbReference type="Pfam" id="PF15593">
    <property type="entry name" value="Imm42"/>
    <property type="match status" value="1"/>
</dbReference>
<dbReference type="EMBL" id="JMZZ02000027">
    <property type="protein sequence ID" value="KFX76602.1"/>
    <property type="molecule type" value="Genomic_DNA"/>
</dbReference>
<dbReference type="PATRIC" id="fig|817.53.peg.86"/>